<gene>
    <name evidence="6" type="primary">tamB</name>
    <name evidence="6" type="ORF">SIN8267_00708</name>
</gene>
<accession>A0ABN8EDU4</accession>
<organism evidence="6 7">
    <name type="scientific">Sinobacterium norvegicum</name>
    <dbReference type="NCBI Taxonomy" id="1641715"/>
    <lineage>
        <taxon>Bacteria</taxon>
        <taxon>Pseudomonadati</taxon>
        <taxon>Pseudomonadota</taxon>
        <taxon>Gammaproteobacteria</taxon>
        <taxon>Cellvibrionales</taxon>
        <taxon>Spongiibacteraceae</taxon>
        <taxon>Sinobacterium</taxon>
    </lineage>
</organism>
<keyword evidence="2" id="KW-0812">Transmembrane</keyword>
<dbReference type="PANTHER" id="PTHR36985:SF1">
    <property type="entry name" value="TRANSLOCATION AND ASSEMBLY MODULE SUBUNIT TAMB"/>
    <property type="match status" value="1"/>
</dbReference>
<sequence>MMPVTVRTMLSKLRKLTQSAGRWLLYALLAVLIFVTGLVTTDLGSRFAFWLAEESVDGLTINGVSGRLSNKLSIAYFNLQVGGVQVMVKDVFFEWSLPSLIKGQFHAQQLTADYLLVAVVTEPSDEPEQARLVGETLTLPAILTPIPINLSQLSVGQFDLNVNDLGLQFNRIDGAATWFGYTVNIDHFDVEAWQYPFSVAGNISLRAGYPLDATLLITDNNPIKTAAELQAHGSVDDLQLVLDTTGRYALSASGDLQPLTTDVPFAFDADIDEFELATLAEDFNLTLPAIALKGGKISAAGDLQQVAAKATIGHLITPYWADANIDGAAAWRLAEEKIVIEQLSVGSADGTADILGEIDYQKGVGWQLQAVAHDINPVRYTQPYQGKLNFDIDSHGRYEQGLRFSVESSSNNSYFNRLPSQWQLAVTQGREGALVIAPGYIEQGENRIDLVGKVNVLDLEATDTALDIGLLISNASQLYPDIAGRLSGDIHFSGAVTEPSLVTKVSAEAVAFRDFSFAKAIVSSDIQQLAKVGDSQFSLTIDQLNLDQQVLETVQLSVDGNWAAHKIALYSKLLKSTDRQAVEQEQGRYSGNLMADAKIRCRGALSEGFDWRGQCQQLDIGHGLMTTVQRWSLQSPLSVDFVNDDKQPSVSLGDFCFRHQQAKICLTPVQYAKAELAPMTIQVLGIELSLLNQFIDDAVVLDGKVDFSADIALPQRGLTVDAQLAVLGGAARWDNGSTVVDFVADQLDAAFLVKENNAYFDFNFVSDEFGRAQAKAEVLDLEAARDLTGQLNIHQLDLSPLIWLVPDIETYDANINANITLAGQLDDPSLNGELTLTDGKVAGKNLPISISDWQFRAEFNDNDANLSGRFKEVSSGSYTDYSGELTWPNNQWQVAFQLDSDNIRIQLPPEVDMTVSPHLTLLARDRYISLSGEVDIPQALIAIKELPQSAISESGDTVYIDEEGKTDSKWQYDIDVDLRLGDDVRFRGFGADLRFTGGLRASVDGEGILQGLGEIRIAEGEYKAYGQDLSVRKGRFVFNGPISSPDIRLEAIRDITAENIIVGLRVRGRAEEPEVTVFSEPGMDENTAMQYLLTGYGPESEGSGGALSNAAIAMAVSRTQGRVGTVADRLGIQGFQLTTGSGESGTEVQISGYLRPDLYLKYGVSVFENVNTITLRYRLRPKLFLEAMQGATSALDIIYSFETD</sequence>
<evidence type="ECO:0000313" key="6">
    <source>
        <dbReference type="EMBL" id="CAH0990614.1"/>
    </source>
</evidence>
<keyword evidence="3" id="KW-1133">Transmembrane helix</keyword>
<comment type="subcellular location">
    <subcellularLocation>
        <location evidence="1">Membrane</location>
        <topology evidence="1">Single-pass membrane protein</topology>
    </subcellularLocation>
</comment>
<dbReference type="Pfam" id="PF04357">
    <property type="entry name" value="TamB"/>
    <property type="match status" value="1"/>
</dbReference>
<dbReference type="PANTHER" id="PTHR36985">
    <property type="entry name" value="TRANSLOCATION AND ASSEMBLY MODULE SUBUNIT TAMB"/>
    <property type="match status" value="1"/>
</dbReference>
<evidence type="ECO:0000256" key="4">
    <source>
        <dbReference type="ARBA" id="ARBA00023136"/>
    </source>
</evidence>
<name>A0ABN8EDU4_9GAMM</name>
<dbReference type="EMBL" id="CAKLPX010000001">
    <property type="protein sequence ID" value="CAH0990614.1"/>
    <property type="molecule type" value="Genomic_DNA"/>
</dbReference>
<evidence type="ECO:0000313" key="7">
    <source>
        <dbReference type="Proteomes" id="UP000838100"/>
    </source>
</evidence>
<dbReference type="Proteomes" id="UP000838100">
    <property type="component" value="Unassembled WGS sequence"/>
</dbReference>
<evidence type="ECO:0000256" key="1">
    <source>
        <dbReference type="ARBA" id="ARBA00004167"/>
    </source>
</evidence>
<evidence type="ECO:0000256" key="2">
    <source>
        <dbReference type="ARBA" id="ARBA00022692"/>
    </source>
</evidence>
<reference evidence="6" key="1">
    <citation type="submission" date="2021-12" db="EMBL/GenBank/DDBJ databases">
        <authorList>
            <person name="Rodrigo-Torres L."/>
            <person name="Arahal R. D."/>
            <person name="Lucena T."/>
        </authorList>
    </citation>
    <scope>NUCLEOTIDE SEQUENCE</scope>
    <source>
        <strain evidence="6">CECT 8267</strain>
    </source>
</reference>
<dbReference type="RefSeq" id="WP_237443294.1">
    <property type="nucleotide sequence ID" value="NZ_CAKLPX010000001.1"/>
</dbReference>
<feature type="domain" description="Translocation and assembly module TamB C-terminal" evidence="5">
    <location>
        <begin position="881"/>
        <end position="1202"/>
    </location>
</feature>
<evidence type="ECO:0000259" key="5">
    <source>
        <dbReference type="Pfam" id="PF04357"/>
    </source>
</evidence>
<evidence type="ECO:0000256" key="3">
    <source>
        <dbReference type="ARBA" id="ARBA00022989"/>
    </source>
</evidence>
<dbReference type="InterPro" id="IPR007452">
    <property type="entry name" value="TamB_C"/>
</dbReference>
<comment type="caution">
    <text evidence="6">The sequence shown here is derived from an EMBL/GenBank/DDBJ whole genome shotgun (WGS) entry which is preliminary data.</text>
</comment>
<protein>
    <submittedName>
        <fullName evidence="6">Translocation and assembly module subunit TamB</fullName>
    </submittedName>
</protein>
<keyword evidence="4" id="KW-0472">Membrane</keyword>
<proteinExistence type="predicted"/>
<keyword evidence="7" id="KW-1185">Reference proteome</keyword>